<keyword evidence="1" id="KW-0863">Zinc-finger</keyword>
<dbReference type="PROSITE" id="PS50158">
    <property type="entry name" value="ZF_CCHC"/>
    <property type="match status" value="1"/>
</dbReference>
<keyword evidence="1" id="KW-0862">Zinc</keyword>
<comment type="caution">
    <text evidence="4">The sequence shown here is derived from an EMBL/GenBank/DDBJ whole genome shotgun (WGS) entry which is preliminary data.</text>
</comment>
<dbReference type="InterPro" id="IPR021109">
    <property type="entry name" value="Peptidase_aspartic_dom_sf"/>
</dbReference>
<dbReference type="GO" id="GO:0005737">
    <property type="term" value="C:cytoplasm"/>
    <property type="evidence" value="ECO:0007669"/>
    <property type="project" value="UniProtKB-ARBA"/>
</dbReference>
<gene>
    <name evidence="4" type="ORF">ANCCAN_02066</name>
</gene>
<dbReference type="InterPro" id="IPR036875">
    <property type="entry name" value="Znf_CCHC_sf"/>
</dbReference>
<dbReference type="InterPro" id="IPR001878">
    <property type="entry name" value="Znf_CCHC"/>
</dbReference>
<feature type="region of interest" description="Disordered" evidence="2">
    <location>
        <begin position="175"/>
        <end position="213"/>
    </location>
</feature>
<evidence type="ECO:0000259" key="3">
    <source>
        <dbReference type="PROSITE" id="PS50158"/>
    </source>
</evidence>
<dbReference type="SUPFAM" id="SSF50630">
    <property type="entry name" value="Acid proteases"/>
    <property type="match status" value="1"/>
</dbReference>
<dbReference type="SUPFAM" id="SSF57756">
    <property type="entry name" value="Retrovirus zinc finger-like domains"/>
    <property type="match status" value="1"/>
</dbReference>
<keyword evidence="1" id="KW-0479">Metal-binding</keyword>
<evidence type="ECO:0000256" key="2">
    <source>
        <dbReference type="SAM" id="MobiDB-lite"/>
    </source>
</evidence>
<dbReference type="GO" id="GO:0019899">
    <property type="term" value="F:enzyme binding"/>
    <property type="evidence" value="ECO:0007669"/>
    <property type="project" value="UniProtKB-ARBA"/>
</dbReference>
<dbReference type="AlphaFoldDB" id="A0A368H535"/>
<dbReference type="Gene3D" id="4.10.60.10">
    <property type="entry name" value="Zinc finger, CCHC-type"/>
    <property type="match status" value="1"/>
</dbReference>
<organism evidence="4 5">
    <name type="scientific">Ancylostoma caninum</name>
    <name type="common">Dog hookworm</name>
    <dbReference type="NCBI Taxonomy" id="29170"/>
    <lineage>
        <taxon>Eukaryota</taxon>
        <taxon>Metazoa</taxon>
        <taxon>Ecdysozoa</taxon>
        <taxon>Nematoda</taxon>
        <taxon>Chromadorea</taxon>
        <taxon>Rhabditida</taxon>
        <taxon>Rhabditina</taxon>
        <taxon>Rhabditomorpha</taxon>
        <taxon>Strongyloidea</taxon>
        <taxon>Ancylostomatidae</taxon>
        <taxon>Ancylostomatinae</taxon>
        <taxon>Ancylostoma</taxon>
    </lineage>
</organism>
<dbReference type="Proteomes" id="UP000252519">
    <property type="component" value="Unassembled WGS sequence"/>
</dbReference>
<sequence>MPLNVREGSFADVVAELKKARQTPCERLKAAAEWKHVRMRDQETVFDFCCRLKKIAARMQPNQNLDFELGAKLYECLSEWADSYHMLAALEAPEGKVFEEVQKVALRLERTRETSKMWNEKNLERRHHIGKLMSGKKAKDAKVYDEPRPKFQLNKEGKPPRVCFECGEAGHFADKCPKRHSKGKTNQGRAPKLSSDNRELAGPARLTKEKRSDKMSFSTHLNSWCLNVRKEEADEPTAAYGKPCYCDIELLGVKAKALIDTGSVISIIPVGLLKRAQHAGFDLDEMVTMMEDDDNDVQVYDASGNPMEFLMRIALEIKVQGAGRARTQLYIQQSKDQLVLLGTNVLAALGIEVKLHPEKDETANKGNPDASVYPKQAKEQMVNWKETRFSGLMMTELRLEYAAFPKGQPKYPWPIRATNLG</sequence>
<evidence type="ECO:0000313" key="5">
    <source>
        <dbReference type="Proteomes" id="UP000252519"/>
    </source>
</evidence>
<dbReference type="EMBL" id="JOJR01000011">
    <property type="protein sequence ID" value="RCN51706.1"/>
    <property type="molecule type" value="Genomic_DNA"/>
</dbReference>
<dbReference type="GO" id="GO:0008270">
    <property type="term" value="F:zinc ion binding"/>
    <property type="evidence" value="ECO:0007669"/>
    <property type="project" value="UniProtKB-KW"/>
</dbReference>
<protein>
    <submittedName>
        <fullName evidence="4">Zinc knuckle</fullName>
    </submittedName>
</protein>
<name>A0A368H535_ANCCA</name>
<accession>A0A368H535</accession>
<dbReference type="SMART" id="SM00343">
    <property type="entry name" value="ZnF_C2HC"/>
    <property type="match status" value="1"/>
</dbReference>
<dbReference type="GO" id="GO:0003676">
    <property type="term" value="F:nucleic acid binding"/>
    <property type="evidence" value="ECO:0007669"/>
    <property type="project" value="InterPro"/>
</dbReference>
<feature type="domain" description="CCHC-type" evidence="3">
    <location>
        <begin position="163"/>
        <end position="178"/>
    </location>
</feature>
<evidence type="ECO:0000256" key="1">
    <source>
        <dbReference type="PROSITE-ProRule" id="PRU00047"/>
    </source>
</evidence>
<dbReference type="Pfam" id="PF00098">
    <property type="entry name" value="zf-CCHC"/>
    <property type="match status" value="1"/>
</dbReference>
<proteinExistence type="predicted"/>
<dbReference type="Gene3D" id="2.40.70.10">
    <property type="entry name" value="Acid Proteases"/>
    <property type="match status" value="1"/>
</dbReference>
<reference evidence="4 5" key="1">
    <citation type="submission" date="2014-10" db="EMBL/GenBank/DDBJ databases">
        <title>Draft genome of the hookworm Ancylostoma caninum.</title>
        <authorList>
            <person name="Mitreva M."/>
        </authorList>
    </citation>
    <scope>NUCLEOTIDE SEQUENCE [LARGE SCALE GENOMIC DNA]</scope>
    <source>
        <strain evidence="4 5">Baltimore</strain>
    </source>
</reference>
<keyword evidence="5" id="KW-1185">Reference proteome</keyword>
<evidence type="ECO:0000313" key="4">
    <source>
        <dbReference type="EMBL" id="RCN51706.1"/>
    </source>
</evidence>
<dbReference type="OrthoDB" id="5872043at2759"/>